<dbReference type="RefSeq" id="WP_378070190.1">
    <property type="nucleotide sequence ID" value="NZ_JBHSBL010000020.1"/>
</dbReference>
<accession>A0ABV8IZG7</accession>
<gene>
    <name evidence="1" type="ORF">ACFO0C_30660</name>
</gene>
<evidence type="ECO:0000313" key="2">
    <source>
        <dbReference type="Proteomes" id="UP001595867"/>
    </source>
</evidence>
<sequence>MNEHGDRLREAFTKHETETPDPAAVYARVEELAKKYRWRRFGVQAAGGVALSAGLIAGITQLPAILPAAPSANVAPAFEVAAPIASIDPSTTLTEDEVKVGLAAYFEAGFGYDNAVELARLWNLTDDQIAQVKAVAGQKLLAGETLPVTAKPNTDTPSTEEPVDPEWSKQVDEFFLRGYDWDDAVVLAKLWKVDEGDAKAEAGKRLLAGQTLPGGVEPDQKQIEEGKKARLANIYWEAGYDGADAEKLAKLWKMDDTYEVKVEAGRRLQAGEKLPIEP</sequence>
<keyword evidence="2" id="KW-1185">Reference proteome</keyword>
<name>A0ABV8IZG7_9ACTN</name>
<reference evidence="2" key="1">
    <citation type="journal article" date="2019" name="Int. J. Syst. Evol. Microbiol.">
        <title>The Global Catalogue of Microorganisms (GCM) 10K type strain sequencing project: providing services to taxonomists for standard genome sequencing and annotation.</title>
        <authorList>
            <consortium name="The Broad Institute Genomics Platform"/>
            <consortium name="The Broad Institute Genome Sequencing Center for Infectious Disease"/>
            <person name="Wu L."/>
            <person name="Ma J."/>
        </authorList>
    </citation>
    <scope>NUCLEOTIDE SEQUENCE [LARGE SCALE GENOMIC DNA]</scope>
    <source>
        <strain evidence="2">TBRC 5832</strain>
    </source>
</reference>
<dbReference type="EMBL" id="JBHSBL010000020">
    <property type="protein sequence ID" value="MFC4069306.1"/>
    <property type="molecule type" value="Genomic_DNA"/>
</dbReference>
<protein>
    <submittedName>
        <fullName evidence="1">Uncharacterized protein</fullName>
    </submittedName>
</protein>
<organism evidence="1 2">
    <name type="scientific">Actinoplanes subglobosus</name>
    <dbReference type="NCBI Taxonomy" id="1547892"/>
    <lineage>
        <taxon>Bacteria</taxon>
        <taxon>Bacillati</taxon>
        <taxon>Actinomycetota</taxon>
        <taxon>Actinomycetes</taxon>
        <taxon>Micromonosporales</taxon>
        <taxon>Micromonosporaceae</taxon>
        <taxon>Actinoplanes</taxon>
    </lineage>
</organism>
<dbReference type="Proteomes" id="UP001595867">
    <property type="component" value="Unassembled WGS sequence"/>
</dbReference>
<proteinExistence type="predicted"/>
<comment type="caution">
    <text evidence="1">The sequence shown here is derived from an EMBL/GenBank/DDBJ whole genome shotgun (WGS) entry which is preliminary data.</text>
</comment>
<evidence type="ECO:0000313" key="1">
    <source>
        <dbReference type="EMBL" id="MFC4069306.1"/>
    </source>
</evidence>